<dbReference type="EMBL" id="CP002360">
    <property type="protein sequence ID" value="AEE98008.1"/>
    <property type="molecule type" value="Genomic_DNA"/>
</dbReference>
<keyword evidence="2" id="KW-1185">Reference proteome</keyword>
<accession>F4A0E7</accession>
<name>F4A0E7_MAHA5</name>
<dbReference type="InterPro" id="IPR025048">
    <property type="entry name" value="DUF3987"/>
</dbReference>
<dbReference type="HOGENOM" id="CLU_047670_0_0_9"/>
<reference evidence="2" key="1">
    <citation type="submission" date="2010-11" db="EMBL/GenBank/DDBJ databases">
        <title>The complete genome of Mahella australiensis DSM 15567.</title>
        <authorList>
            <consortium name="US DOE Joint Genome Institute (JGI-PGF)"/>
            <person name="Lucas S."/>
            <person name="Copeland A."/>
            <person name="Lapidus A."/>
            <person name="Bruce D."/>
            <person name="Goodwin L."/>
            <person name="Pitluck S."/>
            <person name="Kyrpides N."/>
            <person name="Mavromatis K."/>
            <person name="Pagani I."/>
            <person name="Ivanova N."/>
            <person name="Teshima H."/>
            <person name="Brettin T."/>
            <person name="Detter J.C."/>
            <person name="Han C."/>
            <person name="Tapia R."/>
            <person name="Land M."/>
            <person name="Hauser L."/>
            <person name="Markowitz V."/>
            <person name="Cheng J.-F."/>
            <person name="Hugenholtz P."/>
            <person name="Woyke T."/>
            <person name="Wu D."/>
            <person name="Spring S."/>
            <person name="Pukall R."/>
            <person name="Steenblock K."/>
            <person name="Schneider S."/>
            <person name="Klenk H.-P."/>
            <person name="Eisen J.A."/>
        </authorList>
    </citation>
    <scope>NUCLEOTIDE SEQUENCE [LARGE SCALE GENOMIC DNA]</scope>
    <source>
        <strain evidence="2">DSM 15567 / CIP 107919 / 50-1 BON</strain>
    </source>
</reference>
<evidence type="ECO:0000313" key="2">
    <source>
        <dbReference type="Proteomes" id="UP000008457"/>
    </source>
</evidence>
<evidence type="ECO:0000313" key="1">
    <source>
        <dbReference type="EMBL" id="AEE98008.1"/>
    </source>
</evidence>
<reference evidence="1 2" key="2">
    <citation type="journal article" date="2011" name="Stand. Genomic Sci.">
        <title>Complete genome sequence of Mahella australiensis type strain (50-1 BON).</title>
        <authorList>
            <person name="Sikorski J."/>
            <person name="Teshima H."/>
            <person name="Nolan M."/>
            <person name="Lucas S."/>
            <person name="Hammon N."/>
            <person name="Deshpande S."/>
            <person name="Cheng J.F."/>
            <person name="Pitluck S."/>
            <person name="Liolios K."/>
            <person name="Pagani I."/>
            <person name="Ivanova N."/>
            <person name="Huntemann M."/>
            <person name="Mavromatis K."/>
            <person name="Ovchinikova G."/>
            <person name="Pati A."/>
            <person name="Tapia R."/>
            <person name="Han C."/>
            <person name="Goodwin L."/>
            <person name="Chen A."/>
            <person name="Palaniappan K."/>
            <person name="Land M."/>
            <person name="Hauser L."/>
            <person name="Ngatchou-Djao O.D."/>
            <person name="Rohde M."/>
            <person name="Pukall R."/>
            <person name="Spring S."/>
            <person name="Abt B."/>
            <person name="Goker M."/>
            <person name="Detter J.C."/>
            <person name="Woyke T."/>
            <person name="Bristow J."/>
            <person name="Markowitz V."/>
            <person name="Hugenholtz P."/>
            <person name="Eisen J.A."/>
            <person name="Kyrpides N.C."/>
            <person name="Klenk H.P."/>
            <person name="Lapidus A."/>
        </authorList>
    </citation>
    <scope>NUCLEOTIDE SEQUENCE [LARGE SCALE GENOMIC DNA]</scope>
    <source>
        <strain evidence="2">DSM 15567 / CIP 107919 / 50-1 BON</strain>
    </source>
</reference>
<dbReference type="Proteomes" id="UP000008457">
    <property type="component" value="Chromosome"/>
</dbReference>
<protein>
    <recommendedName>
        <fullName evidence="3">DUF3987 domain-containing protein</fullName>
    </recommendedName>
</protein>
<dbReference type="AlphaFoldDB" id="F4A0E7"/>
<dbReference type="STRING" id="697281.Mahau_2886"/>
<dbReference type="OrthoDB" id="6272730at2"/>
<dbReference type="RefSeq" id="WP_013782419.1">
    <property type="nucleotide sequence ID" value="NC_015520.1"/>
</dbReference>
<evidence type="ECO:0008006" key="3">
    <source>
        <dbReference type="Google" id="ProtNLM"/>
    </source>
</evidence>
<gene>
    <name evidence="1" type="ordered locus">Mahau_2886</name>
</gene>
<dbReference type="KEGG" id="mas:Mahau_2886"/>
<dbReference type="Pfam" id="PF13148">
    <property type="entry name" value="DUF3987"/>
    <property type="match status" value="1"/>
</dbReference>
<proteinExistence type="predicted"/>
<dbReference type="eggNOG" id="COG4643">
    <property type="taxonomic scope" value="Bacteria"/>
</dbReference>
<organism evidence="1 2">
    <name type="scientific">Mahella australiensis (strain DSM 15567 / CIP 107919 / 50-1 BON)</name>
    <dbReference type="NCBI Taxonomy" id="697281"/>
    <lineage>
        <taxon>Bacteria</taxon>
        <taxon>Bacillati</taxon>
        <taxon>Bacillota</taxon>
        <taxon>Clostridia</taxon>
        <taxon>Thermoanaerobacterales</taxon>
        <taxon>Thermoanaerobacterales Family IV. Incertae Sedis</taxon>
        <taxon>Mahella</taxon>
    </lineage>
</organism>
<sequence length="441" mass="48929">MRDKAIDDVFELAAIYDSKKNANHAENIDEIEAVPWPDPMRSSAYHGLAGDVVNALLPYTEADPAALLINFLVGFGNIIGRTAVYDVAGDIHCTNLFALLVGSTSEGRKGSSWAIVKRLLFHIDADWVQYKTPNGLSSGEGLIWAIRDEVSRYDPKQQEEVVIDSGVKDKRLLVVENEFAQALRVMQREGNTLSPILRSAWDGTTLQSLTKNYQAVATNPHVSILGHISPQELRKLLTSTEKFNGFANRYLYICTRRSKLLPDPKPLPESLLIGLASKIKSVIPHESIVMQRDKDGAELWRNIYPMLTAHEDDLVGAIEARAEAQVLRLSMIYALLDGSRMISSKHINAALAIWQYVQASLQFIFGAEADNDPLAGKILAALKRYGELTQTQLYRDIFQCNIAATRITAALQQLSAKGKISCILEKNEGAARSTKKWILNN</sequence>